<proteinExistence type="predicted"/>
<reference evidence="3" key="1">
    <citation type="journal article" date="2011" name="Nat. Commun.">
        <title>Effector diversification within compartments of the Leptosphaeria maculans genome affected by Repeat-Induced Point mutations.</title>
        <authorList>
            <person name="Rouxel T."/>
            <person name="Grandaubert J."/>
            <person name="Hane J.K."/>
            <person name="Hoede C."/>
            <person name="van de Wouw A.P."/>
            <person name="Couloux A."/>
            <person name="Dominguez V."/>
            <person name="Anthouard V."/>
            <person name="Bally P."/>
            <person name="Bourras S."/>
            <person name="Cozijnsen A.J."/>
            <person name="Ciuffetti L.M."/>
            <person name="Degrave A."/>
            <person name="Dilmaghani A."/>
            <person name="Duret L."/>
            <person name="Fudal I."/>
            <person name="Goodwin S.B."/>
            <person name="Gout L."/>
            <person name="Glaser N."/>
            <person name="Linglin J."/>
            <person name="Kema G.H.J."/>
            <person name="Lapalu N."/>
            <person name="Lawrence C.B."/>
            <person name="May K."/>
            <person name="Meyer M."/>
            <person name="Ollivier B."/>
            <person name="Poulain J."/>
            <person name="Schoch C.L."/>
            <person name="Simon A."/>
            <person name="Spatafora J.W."/>
            <person name="Stachowiak A."/>
            <person name="Turgeon B.G."/>
            <person name="Tyler B.M."/>
            <person name="Vincent D."/>
            <person name="Weissenbach J."/>
            <person name="Amselem J."/>
            <person name="Quesneville H."/>
            <person name="Oliver R.P."/>
            <person name="Wincker P."/>
            <person name="Balesdent M.-H."/>
            <person name="Howlett B.J."/>
        </authorList>
    </citation>
    <scope>NUCLEOTIDE SEQUENCE [LARGE SCALE GENOMIC DNA]</scope>
    <source>
        <strain evidence="3">JN3 / isolate v23.1.3 / race Av1-4-5-6-7-8</strain>
    </source>
</reference>
<dbReference type="GeneID" id="13289907"/>
<evidence type="ECO:0000256" key="1">
    <source>
        <dbReference type="SAM" id="MobiDB-lite"/>
    </source>
</evidence>
<dbReference type="EMBL" id="FP929128">
    <property type="protein sequence ID" value="CBX96251.1"/>
    <property type="molecule type" value="Genomic_DNA"/>
</dbReference>
<evidence type="ECO:0000313" key="3">
    <source>
        <dbReference type="Proteomes" id="UP000002668"/>
    </source>
</evidence>
<name>E4ZY06_LEPMJ</name>
<dbReference type="VEuPathDB" id="FungiDB:LEMA_P111700.1"/>
<dbReference type="Proteomes" id="UP000002668">
    <property type="component" value="Genome"/>
</dbReference>
<dbReference type="AlphaFoldDB" id="E4ZY06"/>
<feature type="region of interest" description="Disordered" evidence="1">
    <location>
        <begin position="1"/>
        <end position="23"/>
    </location>
</feature>
<dbReference type="HOGENOM" id="CLU_2320828_0_0_1"/>
<keyword evidence="3" id="KW-1185">Reference proteome</keyword>
<gene>
    <name evidence="2" type="ORF">LEMA_P111700.1</name>
</gene>
<protein>
    <submittedName>
        <fullName evidence="2">Predicted protein</fullName>
    </submittedName>
</protein>
<accession>E4ZY06</accession>
<sequence length="99" mass="11446">MPNHPTANHPYPPSLKTHQQGPKRIRIAVPLDMSQRRSKQEMRAKGFKGAFHISLAESHEARVSVSYHRDCVRYGMTRRSELQQSQTLYKKNILHGALR</sequence>
<evidence type="ECO:0000313" key="2">
    <source>
        <dbReference type="EMBL" id="CBX96251.1"/>
    </source>
</evidence>
<dbReference type="InParanoid" id="E4ZY06"/>
<organism evidence="3">
    <name type="scientific">Leptosphaeria maculans (strain JN3 / isolate v23.1.3 / race Av1-4-5-6-7-8)</name>
    <name type="common">Blackleg fungus</name>
    <name type="synonym">Phoma lingam</name>
    <dbReference type="NCBI Taxonomy" id="985895"/>
    <lineage>
        <taxon>Eukaryota</taxon>
        <taxon>Fungi</taxon>
        <taxon>Dikarya</taxon>
        <taxon>Ascomycota</taxon>
        <taxon>Pezizomycotina</taxon>
        <taxon>Dothideomycetes</taxon>
        <taxon>Pleosporomycetidae</taxon>
        <taxon>Pleosporales</taxon>
        <taxon>Pleosporineae</taxon>
        <taxon>Leptosphaeriaceae</taxon>
        <taxon>Plenodomus</taxon>
        <taxon>Plenodomus lingam/Leptosphaeria maculans species complex</taxon>
    </lineage>
</organism>